<feature type="region of interest" description="Disordered" evidence="1">
    <location>
        <begin position="110"/>
        <end position="132"/>
    </location>
</feature>
<dbReference type="PANTHER" id="PTHR21505">
    <property type="entry name" value="MADF DOMAIN-CONTAINING PROTEIN-RELATED"/>
    <property type="match status" value="1"/>
</dbReference>
<sequence length="279" mass="33105">MSKIIIWNNELIIKLIDQYKKYECLWIPSNKHYKCKNIREDAWKKISSVIKVDIVQVKQKMKNLSAQFYRERRKKRSMKNSGGEGVFISKWFAYNSMLYLSNRSMIRKRSHKDLSEKMDTSSESSESDTKVSSNNLEILHKIEDINKECNQQNQTMKPETWDFIKKEHCSNISTKEKLIYSSDETKKFESPPKKKAVTKENNIQYDINEDCSTMKRLNYNKEYRDRFTVFGEHVAYKLRSLRTEHSQNMVEHIICNILWEASMGNYDQSPFLQNSSSPS</sequence>
<accession>A0ABD2AP10</accession>
<feature type="domain" description="MADF" evidence="2">
    <location>
        <begin position="14"/>
        <end position="105"/>
    </location>
</feature>
<evidence type="ECO:0000313" key="3">
    <source>
        <dbReference type="EMBL" id="KAL2722353.1"/>
    </source>
</evidence>
<proteinExistence type="predicted"/>
<name>A0ABD2AP10_VESSQ</name>
<evidence type="ECO:0000256" key="1">
    <source>
        <dbReference type="SAM" id="MobiDB-lite"/>
    </source>
</evidence>
<comment type="caution">
    <text evidence="3">The sequence shown here is derived from an EMBL/GenBank/DDBJ whole genome shotgun (WGS) entry which is preliminary data.</text>
</comment>
<dbReference type="PANTHER" id="PTHR21505:SF8">
    <property type="entry name" value="DPT-YFP REPRESSOR BY OVEREXPRESSION, ISOFORM D-RELATED"/>
    <property type="match status" value="1"/>
</dbReference>
<evidence type="ECO:0000313" key="4">
    <source>
        <dbReference type="Proteomes" id="UP001607302"/>
    </source>
</evidence>
<dbReference type="Proteomes" id="UP001607302">
    <property type="component" value="Unassembled WGS sequence"/>
</dbReference>
<keyword evidence="4" id="KW-1185">Reference proteome</keyword>
<dbReference type="InterPro" id="IPR006578">
    <property type="entry name" value="MADF-dom"/>
</dbReference>
<organism evidence="3 4">
    <name type="scientific">Vespula squamosa</name>
    <name type="common">Southern yellow jacket</name>
    <name type="synonym">Wasp</name>
    <dbReference type="NCBI Taxonomy" id="30214"/>
    <lineage>
        <taxon>Eukaryota</taxon>
        <taxon>Metazoa</taxon>
        <taxon>Ecdysozoa</taxon>
        <taxon>Arthropoda</taxon>
        <taxon>Hexapoda</taxon>
        <taxon>Insecta</taxon>
        <taxon>Pterygota</taxon>
        <taxon>Neoptera</taxon>
        <taxon>Endopterygota</taxon>
        <taxon>Hymenoptera</taxon>
        <taxon>Apocrita</taxon>
        <taxon>Aculeata</taxon>
        <taxon>Vespoidea</taxon>
        <taxon>Vespidae</taxon>
        <taxon>Vespinae</taxon>
        <taxon>Vespula</taxon>
    </lineage>
</organism>
<dbReference type="AlphaFoldDB" id="A0ABD2AP10"/>
<dbReference type="EMBL" id="JAUDFV010000141">
    <property type="protein sequence ID" value="KAL2722353.1"/>
    <property type="molecule type" value="Genomic_DNA"/>
</dbReference>
<dbReference type="SMART" id="SM00595">
    <property type="entry name" value="MADF"/>
    <property type="match status" value="1"/>
</dbReference>
<dbReference type="Pfam" id="PF10545">
    <property type="entry name" value="MADF_DNA_bdg"/>
    <property type="match status" value="1"/>
</dbReference>
<protein>
    <recommendedName>
        <fullName evidence="2">MADF domain-containing protein</fullName>
    </recommendedName>
</protein>
<evidence type="ECO:0000259" key="2">
    <source>
        <dbReference type="PROSITE" id="PS51029"/>
    </source>
</evidence>
<gene>
    <name evidence="3" type="ORF">V1478_009216</name>
</gene>
<dbReference type="PROSITE" id="PS51029">
    <property type="entry name" value="MADF"/>
    <property type="match status" value="1"/>
</dbReference>
<reference evidence="3 4" key="1">
    <citation type="journal article" date="2024" name="Ann. Entomol. Soc. Am.">
        <title>Genomic analyses of the southern and eastern yellowjacket wasps (Hymenoptera: Vespidae) reveal evolutionary signatures of social life.</title>
        <authorList>
            <person name="Catto M.A."/>
            <person name="Caine P.B."/>
            <person name="Orr S.E."/>
            <person name="Hunt B.G."/>
            <person name="Goodisman M.A.D."/>
        </authorList>
    </citation>
    <scope>NUCLEOTIDE SEQUENCE [LARGE SCALE GENOMIC DNA]</scope>
    <source>
        <strain evidence="3">233</strain>
        <tissue evidence="3">Head and thorax</tissue>
    </source>
</reference>